<keyword evidence="12" id="KW-1185">Reference proteome</keyword>
<comment type="caution">
    <text evidence="11">The sequence shown here is derived from an EMBL/GenBank/DDBJ whole genome shotgun (WGS) entry which is preliminary data.</text>
</comment>
<keyword evidence="9" id="KW-0732">Signal</keyword>
<accession>A0A1E1LJ82</accession>
<evidence type="ECO:0000256" key="1">
    <source>
        <dbReference type="ARBA" id="ARBA00004370"/>
    </source>
</evidence>
<feature type="transmembrane region" description="Helical" evidence="8">
    <location>
        <begin position="361"/>
        <end position="382"/>
    </location>
</feature>
<evidence type="ECO:0000256" key="9">
    <source>
        <dbReference type="SAM" id="SignalP"/>
    </source>
</evidence>
<dbReference type="InterPro" id="IPR006593">
    <property type="entry name" value="Cyt_b561/ferric_Rdtase_TM"/>
</dbReference>
<evidence type="ECO:0000256" key="8">
    <source>
        <dbReference type="SAM" id="Phobius"/>
    </source>
</evidence>
<dbReference type="PROSITE" id="PS51257">
    <property type="entry name" value="PROKAR_LIPOPROTEIN"/>
    <property type="match status" value="1"/>
</dbReference>
<dbReference type="GO" id="GO:0016020">
    <property type="term" value="C:membrane"/>
    <property type="evidence" value="ECO:0007669"/>
    <property type="project" value="UniProtKB-SubCell"/>
</dbReference>
<dbReference type="CDD" id="cd08760">
    <property type="entry name" value="Cyt_b561_FRRS1_like"/>
    <property type="match status" value="1"/>
</dbReference>
<dbReference type="CDD" id="cd09630">
    <property type="entry name" value="CDH_like_cytochrome"/>
    <property type="match status" value="1"/>
</dbReference>
<dbReference type="STRING" id="914237.A0A1E1LJ82"/>
<evidence type="ECO:0000256" key="6">
    <source>
        <dbReference type="ARBA" id="ARBA00023136"/>
    </source>
</evidence>
<sequence>MHQSRGLKFIVLSAIVSLSSALQSCHRVDPKRVDICFAVSSYKNHTTDTKDVSIHFSARFEGRKGWAAVGIGGEMKGGLMVVMYPGVKDGDVTTSIRTAPGHVPPEVMKTTSFPVIHVTRTWVSTNGIHNTQLLCYDCESWAGSELDVESSKQKWIWSANFMQETQSEDPELMLNIHTDRGIATLNMESSYEKNPEGEVVAQVSEDRISTNDEPAEEKHHHKHKTFGLVSIHGILLTISFMSLSGGILAIRSGIINSFKMHWVVQSTAGGGIVVGCLMGIWMSFAHGGHFSTFHQMIGLTILPGIIAQALLGYWHHINYVKLGRRTAISNYHVWVGRAVLAVGNINVGLGLNLAHASSLSFHLYFSALILQLAILLPMWYFWSRGLSITDVLEKRGQSGSKRVVGGGGRGEGGRGGEEYVSVEQDPFIIDEDDVLEDELDGDGERGKDLEMR</sequence>
<comment type="subcellular location">
    <subcellularLocation>
        <location evidence="1">Membrane</location>
    </subcellularLocation>
</comment>
<keyword evidence="2" id="KW-0813">Transport</keyword>
<organism evidence="11 12">
    <name type="scientific">Rhynchosporium graminicola</name>
    <dbReference type="NCBI Taxonomy" id="2792576"/>
    <lineage>
        <taxon>Eukaryota</taxon>
        <taxon>Fungi</taxon>
        <taxon>Dikarya</taxon>
        <taxon>Ascomycota</taxon>
        <taxon>Pezizomycotina</taxon>
        <taxon>Leotiomycetes</taxon>
        <taxon>Helotiales</taxon>
        <taxon>Ploettnerulaceae</taxon>
        <taxon>Rhynchosporium</taxon>
    </lineage>
</organism>
<evidence type="ECO:0000256" key="4">
    <source>
        <dbReference type="ARBA" id="ARBA00022982"/>
    </source>
</evidence>
<feature type="transmembrane region" description="Helical" evidence="8">
    <location>
        <begin position="262"/>
        <end position="284"/>
    </location>
</feature>
<evidence type="ECO:0000256" key="5">
    <source>
        <dbReference type="ARBA" id="ARBA00022989"/>
    </source>
</evidence>
<evidence type="ECO:0000259" key="10">
    <source>
        <dbReference type="SMART" id="SM00665"/>
    </source>
</evidence>
<dbReference type="Pfam" id="PF16010">
    <property type="entry name" value="CDH-cyt"/>
    <property type="match status" value="1"/>
</dbReference>
<proteinExistence type="predicted"/>
<evidence type="ECO:0000313" key="11">
    <source>
        <dbReference type="EMBL" id="CZT10571.1"/>
    </source>
</evidence>
<dbReference type="Proteomes" id="UP000178129">
    <property type="component" value="Unassembled WGS sequence"/>
</dbReference>
<feature type="transmembrane region" description="Helical" evidence="8">
    <location>
        <begin position="334"/>
        <end position="355"/>
    </location>
</feature>
<dbReference type="EMBL" id="FJUW01000056">
    <property type="protein sequence ID" value="CZT10571.1"/>
    <property type="molecule type" value="Genomic_DNA"/>
</dbReference>
<dbReference type="AlphaFoldDB" id="A0A1E1LJ82"/>
<feature type="compositionally biased region" description="Basic and acidic residues" evidence="7">
    <location>
        <begin position="442"/>
        <end position="452"/>
    </location>
</feature>
<dbReference type="InterPro" id="IPR015920">
    <property type="entry name" value="Cellobiose_DH-like_cyt"/>
</dbReference>
<feature type="region of interest" description="Disordered" evidence="7">
    <location>
        <begin position="398"/>
        <end position="452"/>
    </location>
</feature>
<keyword evidence="3 8" id="KW-0812">Transmembrane</keyword>
<gene>
    <name evidence="11" type="ORF">RCO7_07532</name>
</gene>
<dbReference type="Gene3D" id="1.20.120.1770">
    <property type="match status" value="1"/>
</dbReference>
<keyword evidence="4" id="KW-0249">Electron transport</keyword>
<keyword evidence="5 8" id="KW-1133">Transmembrane helix</keyword>
<protein>
    <recommendedName>
        <fullName evidence="10">Cytochrome b561 domain-containing protein</fullName>
    </recommendedName>
</protein>
<feature type="compositionally biased region" description="Acidic residues" evidence="7">
    <location>
        <begin position="428"/>
        <end position="441"/>
    </location>
</feature>
<dbReference type="SUPFAM" id="SSF49344">
    <property type="entry name" value="CBD9-like"/>
    <property type="match status" value="1"/>
</dbReference>
<dbReference type="SMART" id="SM00665">
    <property type="entry name" value="B561"/>
    <property type="match status" value="1"/>
</dbReference>
<evidence type="ECO:0000256" key="7">
    <source>
        <dbReference type="SAM" id="MobiDB-lite"/>
    </source>
</evidence>
<dbReference type="InParanoid" id="A0A1E1LJ82"/>
<evidence type="ECO:0000256" key="2">
    <source>
        <dbReference type="ARBA" id="ARBA00022448"/>
    </source>
</evidence>
<evidence type="ECO:0000256" key="3">
    <source>
        <dbReference type="ARBA" id="ARBA00022692"/>
    </source>
</evidence>
<dbReference type="PANTHER" id="PTHR47797">
    <property type="entry name" value="DEHYDROGENASE, PUTATIVE (AFU_ORTHOLOGUE AFUA_8G05805)-RELATED"/>
    <property type="match status" value="1"/>
</dbReference>
<feature type="transmembrane region" description="Helical" evidence="8">
    <location>
        <begin position="226"/>
        <end position="250"/>
    </location>
</feature>
<dbReference type="PANTHER" id="PTHR47797:SF3">
    <property type="entry name" value="CYTOCHROME B561 DOMAIN-CONTAINING PROTEIN"/>
    <property type="match status" value="1"/>
</dbReference>
<feature type="chain" id="PRO_5009447122" description="Cytochrome b561 domain-containing protein" evidence="9">
    <location>
        <begin position="22"/>
        <end position="452"/>
    </location>
</feature>
<reference evidence="12" key="1">
    <citation type="submission" date="2016-03" db="EMBL/GenBank/DDBJ databases">
        <authorList>
            <person name="Ploux O."/>
        </authorList>
    </citation>
    <scope>NUCLEOTIDE SEQUENCE [LARGE SCALE GENOMIC DNA]</scope>
    <source>
        <strain evidence="12">UK7</strain>
    </source>
</reference>
<evidence type="ECO:0000313" key="12">
    <source>
        <dbReference type="Proteomes" id="UP000178129"/>
    </source>
</evidence>
<feature type="domain" description="Cytochrome b561" evidence="10">
    <location>
        <begin position="231"/>
        <end position="351"/>
    </location>
</feature>
<feature type="signal peptide" evidence="9">
    <location>
        <begin position="1"/>
        <end position="21"/>
    </location>
</feature>
<dbReference type="Gene3D" id="2.60.40.1210">
    <property type="entry name" value="Cellobiose dehydrogenase, cytochrome domain"/>
    <property type="match status" value="1"/>
</dbReference>
<feature type="transmembrane region" description="Helical" evidence="8">
    <location>
        <begin position="296"/>
        <end position="314"/>
    </location>
</feature>
<keyword evidence="6 8" id="KW-0472">Membrane</keyword>
<name>A0A1E1LJ82_9HELO</name>